<dbReference type="Pfam" id="PF01757">
    <property type="entry name" value="Acyl_transf_3"/>
    <property type="match status" value="1"/>
</dbReference>
<dbReference type="GO" id="GO:0016020">
    <property type="term" value="C:membrane"/>
    <property type="evidence" value="ECO:0007669"/>
    <property type="project" value="TreeGrafter"/>
</dbReference>
<keyword evidence="1" id="KW-0812">Transmembrane</keyword>
<keyword evidence="3" id="KW-0808">Transferase</keyword>
<accession>A0A8J7DYJ1</accession>
<keyword evidence="4" id="KW-1185">Reference proteome</keyword>
<protein>
    <submittedName>
        <fullName evidence="3">Acyltransferase</fullName>
    </submittedName>
</protein>
<comment type="caution">
    <text evidence="3">The sequence shown here is derived from an EMBL/GenBank/DDBJ whole genome shotgun (WGS) entry which is preliminary data.</text>
</comment>
<feature type="transmembrane region" description="Helical" evidence="1">
    <location>
        <begin position="142"/>
        <end position="161"/>
    </location>
</feature>
<feature type="transmembrane region" description="Helical" evidence="1">
    <location>
        <begin position="260"/>
        <end position="282"/>
    </location>
</feature>
<dbReference type="Proteomes" id="UP000654482">
    <property type="component" value="Unassembled WGS sequence"/>
</dbReference>
<dbReference type="PANTHER" id="PTHR23028">
    <property type="entry name" value="ACETYLTRANSFERASE"/>
    <property type="match status" value="1"/>
</dbReference>
<feature type="transmembrane region" description="Helical" evidence="1">
    <location>
        <begin position="12"/>
        <end position="31"/>
    </location>
</feature>
<name>A0A8J7DYJ1_9CYAN</name>
<keyword evidence="1" id="KW-0472">Membrane</keyword>
<dbReference type="PANTHER" id="PTHR23028:SF131">
    <property type="entry name" value="BLR2367 PROTEIN"/>
    <property type="match status" value="1"/>
</dbReference>
<sequence length="376" mass="42370">MQNKASFKRVQLNLLQAFRGIAALLVVLFHVDQLSNENLNQPFLFDFFQFGSAGVDYFLVLSGFVAVYAHWHELGQRSFKKFKSFLTKRFIRIYPVYWIVSLVVIAFLFVMPGFAKKGDLTLEFLGKSFLLFPQSEAPLLDVGWTLILIVFFYLIFSLVFILPWRFYFPLVVLLMLASGTQYIQGLAVTNEYPVLQLLTNSLNPEFALGCLAAWLALTRNLPQRKSIFIAGSTLFILVGILHAYDVILDIEPLQLFGTTLLLNRVFFFGIPCFLLILGAASLDLNKGTEIPQSLNYLGNASYSIYLIHSPVVSAMTKLAVKFNLGNSPIQALLVSFLILAIALTLGCLFYSFVEQPVVSFLRQRLIKRKTPAKSAV</sequence>
<feature type="transmembrane region" description="Helical" evidence="1">
    <location>
        <begin position="51"/>
        <end position="71"/>
    </location>
</feature>
<keyword evidence="1" id="KW-1133">Transmembrane helix</keyword>
<gene>
    <name evidence="3" type="ORF">IQ249_16495</name>
</gene>
<dbReference type="InterPro" id="IPR002656">
    <property type="entry name" value="Acyl_transf_3_dom"/>
</dbReference>
<keyword evidence="3" id="KW-0012">Acyltransferase</keyword>
<proteinExistence type="predicted"/>
<feature type="transmembrane region" description="Helical" evidence="1">
    <location>
        <begin position="302"/>
        <end position="320"/>
    </location>
</feature>
<organism evidence="3 4">
    <name type="scientific">Lusitaniella coriacea LEGE 07157</name>
    <dbReference type="NCBI Taxonomy" id="945747"/>
    <lineage>
        <taxon>Bacteria</taxon>
        <taxon>Bacillati</taxon>
        <taxon>Cyanobacteriota</taxon>
        <taxon>Cyanophyceae</taxon>
        <taxon>Spirulinales</taxon>
        <taxon>Lusitaniellaceae</taxon>
        <taxon>Lusitaniella</taxon>
    </lineage>
</organism>
<dbReference type="AlphaFoldDB" id="A0A8J7DYJ1"/>
<evidence type="ECO:0000256" key="1">
    <source>
        <dbReference type="SAM" id="Phobius"/>
    </source>
</evidence>
<evidence type="ECO:0000313" key="4">
    <source>
        <dbReference type="Proteomes" id="UP000654482"/>
    </source>
</evidence>
<dbReference type="RefSeq" id="WP_194030590.1">
    <property type="nucleotide sequence ID" value="NZ_JADEWZ010000026.1"/>
</dbReference>
<feature type="transmembrane region" description="Helical" evidence="1">
    <location>
        <begin position="166"/>
        <end position="183"/>
    </location>
</feature>
<dbReference type="InterPro" id="IPR050879">
    <property type="entry name" value="Acyltransferase_3"/>
</dbReference>
<feature type="domain" description="Acyltransferase 3" evidence="2">
    <location>
        <begin position="15"/>
        <end position="345"/>
    </location>
</feature>
<dbReference type="GO" id="GO:0000271">
    <property type="term" value="P:polysaccharide biosynthetic process"/>
    <property type="evidence" value="ECO:0007669"/>
    <property type="project" value="TreeGrafter"/>
</dbReference>
<feature type="transmembrane region" description="Helical" evidence="1">
    <location>
        <begin position="332"/>
        <end position="353"/>
    </location>
</feature>
<reference evidence="3" key="1">
    <citation type="submission" date="2020-10" db="EMBL/GenBank/DDBJ databases">
        <authorList>
            <person name="Castelo-Branco R."/>
            <person name="Eusebio N."/>
            <person name="Adriana R."/>
            <person name="Vieira A."/>
            <person name="Brugerolle De Fraissinette N."/>
            <person name="Rezende De Castro R."/>
            <person name="Schneider M.P."/>
            <person name="Vasconcelos V."/>
            <person name="Leao P.N."/>
        </authorList>
    </citation>
    <scope>NUCLEOTIDE SEQUENCE</scope>
    <source>
        <strain evidence="3">LEGE 07157</strain>
    </source>
</reference>
<dbReference type="EMBL" id="JADEWZ010000026">
    <property type="protein sequence ID" value="MBE9117500.1"/>
    <property type="molecule type" value="Genomic_DNA"/>
</dbReference>
<dbReference type="GO" id="GO:0016747">
    <property type="term" value="F:acyltransferase activity, transferring groups other than amino-acyl groups"/>
    <property type="evidence" value="ECO:0007669"/>
    <property type="project" value="InterPro"/>
</dbReference>
<feature type="transmembrane region" description="Helical" evidence="1">
    <location>
        <begin position="92"/>
        <end position="115"/>
    </location>
</feature>
<evidence type="ECO:0000313" key="3">
    <source>
        <dbReference type="EMBL" id="MBE9117500.1"/>
    </source>
</evidence>
<feature type="transmembrane region" description="Helical" evidence="1">
    <location>
        <begin position="227"/>
        <end position="248"/>
    </location>
</feature>
<evidence type="ECO:0000259" key="2">
    <source>
        <dbReference type="Pfam" id="PF01757"/>
    </source>
</evidence>